<reference evidence="5" key="1">
    <citation type="submission" date="2017-05" db="EMBL/GenBank/DDBJ databases">
        <authorList>
            <person name="Varghese N."/>
            <person name="Submissions S."/>
        </authorList>
    </citation>
    <scope>NUCLEOTIDE SEQUENCE</scope>
    <source>
        <strain evidence="5">DSM 45262</strain>
    </source>
</reference>
<sequence>MDNLFENNVGKYTSIIWRHVQLYLAQRLESFGIGSGQYNYLFALYENDGQSQQKLSELLLVNKSATVKAINKLEELGFVERRVNQEDKRYYHVYLTSKGWSVMPQLKKIVAEVQEELFRGMSDEERTLLLRLMRKMAHNITTTVRQDCNVDS</sequence>
<feature type="domain" description="HTH marR-type" evidence="4">
    <location>
        <begin position="1"/>
        <end position="138"/>
    </location>
</feature>
<dbReference type="GO" id="GO:0003700">
    <property type="term" value="F:DNA-binding transcription factor activity"/>
    <property type="evidence" value="ECO:0007669"/>
    <property type="project" value="InterPro"/>
</dbReference>
<dbReference type="InterPro" id="IPR036390">
    <property type="entry name" value="WH_DNA-bd_sf"/>
</dbReference>
<dbReference type="SMART" id="SM00347">
    <property type="entry name" value="HTH_MARR"/>
    <property type="match status" value="1"/>
</dbReference>
<dbReference type="PANTHER" id="PTHR42756">
    <property type="entry name" value="TRANSCRIPTIONAL REGULATOR, MARR"/>
    <property type="match status" value="1"/>
</dbReference>
<dbReference type="AlphaFoldDB" id="A0AA45WNE7"/>
<dbReference type="RefSeq" id="WP_102992470.1">
    <property type="nucleotide sequence ID" value="NZ_FXTU01000003.1"/>
</dbReference>
<dbReference type="Pfam" id="PF12802">
    <property type="entry name" value="MarR_2"/>
    <property type="match status" value="1"/>
</dbReference>
<evidence type="ECO:0000256" key="1">
    <source>
        <dbReference type="ARBA" id="ARBA00023015"/>
    </source>
</evidence>
<dbReference type="PROSITE" id="PS50995">
    <property type="entry name" value="HTH_MARR_2"/>
    <property type="match status" value="1"/>
</dbReference>
<evidence type="ECO:0000256" key="2">
    <source>
        <dbReference type="ARBA" id="ARBA00023125"/>
    </source>
</evidence>
<keyword evidence="1" id="KW-0805">Transcription regulation</keyword>
<comment type="caution">
    <text evidence="5">The sequence shown here is derived from an EMBL/GenBank/DDBJ whole genome shotgun (WGS) entry which is preliminary data.</text>
</comment>
<dbReference type="PANTHER" id="PTHR42756:SF1">
    <property type="entry name" value="TRANSCRIPTIONAL REPRESSOR OF EMRAB OPERON"/>
    <property type="match status" value="1"/>
</dbReference>
<dbReference type="InterPro" id="IPR000835">
    <property type="entry name" value="HTH_MarR-typ"/>
</dbReference>
<dbReference type="SUPFAM" id="SSF46785">
    <property type="entry name" value="Winged helix' DNA-binding domain"/>
    <property type="match status" value="1"/>
</dbReference>
<evidence type="ECO:0000259" key="4">
    <source>
        <dbReference type="PROSITE" id="PS50995"/>
    </source>
</evidence>
<evidence type="ECO:0000313" key="6">
    <source>
        <dbReference type="Proteomes" id="UP001157946"/>
    </source>
</evidence>
<keyword evidence="2" id="KW-0238">DNA-binding</keyword>
<protein>
    <submittedName>
        <fullName evidence="5">Transcriptional regulator, MarR family</fullName>
    </submittedName>
</protein>
<proteinExistence type="predicted"/>
<dbReference type="GO" id="GO:0003677">
    <property type="term" value="F:DNA binding"/>
    <property type="evidence" value="ECO:0007669"/>
    <property type="project" value="UniProtKB-KW"/>
</dbReference>
<dbReference type="Proteomes" id="UP001157946">
    <property type="component" value="Unassembled WGS sequence"/>
</dbReference>
<dbReference type="InterPro" id="IPR036388">
    <property type="entry name" value="WH-like_DNA-bd_sf"/>
</dbReference>
<organism evidence="5 6">
    <name type="scientific">Laceyella tengchongensis</name>
    <dbReference type="NCBI Taxonomy" id="574699"/>
    <lineage>
        <taxon>Bacteria</taxon>
        <taxon>Bacillati</taxon>
        <taxon>Bacillota</taxon>
        <taxon>Bacilli</taxon>
        <taxon>Bacillales</taxon>
        <taxon>Thermoactinomycetaceae</taxon>
        <taxon>Laceyella</taxon>
    </lineage>
</organism>
<gene>
    <name evidence="5" type="ORF">SAMN06265361_103140</name>
</gene>
<dbReference type="PROSITE" id="PS01117">
    <property type="entry name" value="HTH_MARR_1"/>
    <property type="match status" value="1"/>
</dbReference>
<dbReference type="PRINTS" id="PR00598">
    <property type="entry name" value="HTHMARR"/>
</dbReference>
<dbReference type="EMBL" id="FXTU01000003">
    <property type="protein sequence ID" value="SMP18410.1"/>
    <property type="molecule type" value="Genomic_DNA"/>
</dbReference>
<keyword evidence="6" id="KW-1185">Reference proteome</keyword>
<evidence type="ECO:0000256" key="3">
    <source>
        <dbReference type="ARBA" id="ARBA00023163"/>
    </source>
</evidence>
<evidence type="ECO:0000313" key="5">
    <source>
        <dbReference type="EMBL" id="SMP18410.1"/>
    </source>
</evidence>
<name>A0AA45WNE7_9BACL</name>
<accession>A0AA45WNE7</accession>
<dbReference type="Gene3D" id="1.10.10.10">
    <property type="entry name" value="Winged helix-like DNA-binding domain superfamily/Winged helix DNA-binding domain"/>
    <property type="match status" value="1"/>
</dbReference>
<keyword evidence="3" id="KW-0804">Transcription</keyword>
<dbReference type="InterPro" id="IPR023187">
    <property type="entry name" value="Tscrpt_reg_MarR-type_CS"/>
</dbReference>